<dbReference type="Proteomes" id="UP001501570">
    <property type="component" value="Unassembled WGS sequence"/>
</dbReference>
<evidence type="ECO:0000313" key="3">
    <source>
        <dbReference type="Proteomes" id="UP001501570"/>
    </source>
</evidence>
<dbReference type="InterPro" id="IPR001307">
    <property type="entry name" value="Thiosulphate_STrfase_CS"/>
</dbReference>
<accession>A0ABP9SRX2</accession>
<dbReference type="SUPFAM" id="SSF53271">
    <property type="entry name" value="PRTase-like"/>
    <property type="match status" value="1"/>
</dbReference>
<dbReference type="EMBL" id="BAABJQ010000052">
    <property type="protein sequence ID" value="GAA5201626.1"/>
    <property type="molecule type" value="Genomic_DNA"/>
</dbReference>
<dbReference type="RefSeq" id="WP_345639150.1">
    <property type="nucleotide sequence ID" value="NZ_BAABJQ010000052.1"/>
</dbReference>
<dbReference type="Gene3D" id="3.40.250.10">
    <property type="entry name" value="Rhodanese-like domain"/>
    <property type="match status" value="1"/>
</dbReference>
<dbReference type="SUPFAM" id="SSF52821">
    <property type="entry name" value="Rhodanese/Cell cycle control phosphatase"/>
    <property type="match status" value="1"/>
</dbReference>
<dbReference type="PANTHER" id="PTHR43218">
    <property type="entry name" value="PHOSPHORIBOSYLTRANSFERASE-RELATED"/>
    <property type="match status" value="1"/>
</dbReference>
<dbReference type="CDD" id="cd06223">
    <property type="entry name" value="PRTases_typeI"/>
    <property type="match status" value="1"/>
</dbReference>
<dbReference type="InterPro" id="IPR001763">
    <property type="entry name" value="Rhodanese-like_dom"/>
</dbReference>
<dbReference type="InterPro" id="IPR000836">
    <property type="entry name" value="PRTase_dom"/>
</dbReference>
<dbReference type="PROSITE" id="PS00380">
    <property type="entry name" value="RHODANESE_1"/>
    <property type="match status" value="1"/>
</dbReference>
<evidence type="ECO:0000259" key="1">
    <source>
        <dbReference type="PROSITE" id="PS50206"/>
    </source>
</evidence>
<comment type="caution">
    <text evidence="2">The sequence shown here is derived from an EMBL/GenBank/DDBJ whole genome shotgun (WGS) entry which is preliminary data.</text>
</comment>
<dbReference type="Pfam" id="PF00581">
    <property type="entry name" value="Rhodanese"/>
    <property type="match status" value="1"/>
</dbReference>
<organism evidence="2 3">
    <name type="scientific">Rugosimonospora acidiphila</name>
    <dbReference type="NCBI Taxonomy" id="556531"/>
    <lineage>
        <taxon>Bacteria</taxon>
        <taxon>Bacillati</taxon>
        <taxon>Actinomycetota</taxon>
        <taxon>Actinomycetes</taxon>
        <taxon>Micromonosporales</taxon>
        <taxon>Micromonosporaceae</taxon>
        <taxon>Rugosimonospora</taxon>
    </lineage>
</organism>
<proteinExistence type="predicted"/>
<dbReference type="Gene3D" id="3.40.50.2020">
    <property type="match status" value="1"/>
</dbReference>
<dbReference type="NCBIfam" id="NF005592">
    <property type="entry name" value="PRK07322.1"/>
    <property type="match status" value="1"/>
</dbReference>
<dbReference type="SMART" id="SM00450">
    <property type="entry name" value="RHOD"/>
    <property type="match status" value="1"/>
</dbReference>
<dbReference type="PROSITE" id="PS50206">
    <property type="entry name" value="RHODANESE_3"/>
    <property type="match status" value="1"/>
</dbReference>
<feature type="domain" description="Rhodanese" evidence="1">
    <location>
        <begin position="46"/>
        <end position="135"/>
    </location>
</feature>
<reference evidence="3" key="1">
    <citation type="journal article" date="2019" name="Int. J. Syst. Evol. Microbiol.">
        <title>The Global Catalogue of Microorganisms (GCM) 10K type strain sequencing project: providing services to taxonomists for standard genome sequencing and annotation.</title>
        <authorList>
            <consortium name="The Broad Institute Genomics Platform"/>
            <consortium name="The Broad Institute Genome Sequencing Center for Infectious Disease"/>
            <person name="Wu L."/>
            <person name="Ma J."/>
        </authorList>
    </citation>
    <scope>NUCLEOTIDE SEQUENCE [LARGE SCALE GENOMIC DNA]</scope>
    <source>
        <strain evidence="3">JCM 18304</strain>
    </source>
</reference>
<dbReference type="InterPro" id="IPR029057">
    <property type="entry name" value="PRTase-like"/>
</dbReference>
<dbReference type="PANTHER" id="PTHR43218:SF1">
    <property type="entry name" value="PHOSPHORIBOSYLTRANSFERASE"/>
    <property type="match status" value="1"/>
</dbReference>
<sequence>MTDGAMNVVAEDRGAVLRACQTFLARVPANLNYLTPPELLRILQTDPDSVYLLDNRTPEAYASGHIPGAKNVWMKDLLSEEALAQLPADRTIVVCCWVGHTASQVLTVLQLLGYDAVGLKYGMGEPAKKGEPRGGWLDYGYPTEQDQPVGSTPRFADGPRQSHTVTVGKVTRVLPIRTVAPGVRIAYVQLPGDVELCAAAAQALADQADVPCEVIAAPESKAVPLAHELARLVGKPYIVLRKSLKPYMTGAISERVSALTSATPERLWLDPLDAERVRGKRVWVVDDVITTGSTMRAAEALMTRSGATVSHRMAAFGEGTEFDDVDVIVAARLPLFEAAGSTT</sequence>
<name>A0ABP9SRX2_9ACTN</name>
<protein>
    <recommendedName>
        <fullName evidence="1">Rhodanese domain-containing protein</fullName>
    </recommendedName>
</protein>
<dbReference type="CDD" id="cd00158">
    <property type="entry name" value="RHOD"/>
    <property type="match status" value="1"/>
</dbReference>
<dbReference type="Pfam" id="PF00156">
    <property type="entry name" value="Pribosyltran"/>
    <property type="match status" value="1"/>
</dbReference>
<gene>
    <name evidence="2" type="ORF">GCM10023322_81980</name>
</gene>
<dbReference type="InterPro" id="IPR036873">
    <property type="entry name" value="Rhodanese-like_dom_sf"/>
</dbReference>
<keyword evidence="3" id="KW-1185">Reference proteome</keyword>
<evidence type="ECO:0000313" key="2">
    <source>
        <dbReference type="EMBL" id="GAA5201626.1"/>
    </source>
</evidence>